<dbReference type="GO" id="GO:0042302">
    <property type="term" value="F:structural constituent of cuticle"/>
    <property type="evidence" value="ECO:0007669"/>
    <property type="project" value="UniProtKB-UniRule"/>
</dbReference>
<feature type="compositionally biased region" description="Low complexity" evidence="3">
    <location>
        <begin position="149"/>
        <end position="160"/>
    </location>
</feature>
<feature type="region of interest" description="Disordered" evidence="3">
    <location>
        <begin position="139"/>
        <end position="193"/>
    </location>
</feature>
<evidence type="ECO:0000256" key="4">
    <source>
        <dbReference type="SAM" id="Phobius"/>
    </source>
</evidence>
<dbReference type="VEuPathDB" id="VectorBase:AAEL008987"/>
<dbReference type="OMA" id="NGNGWIN"/>
<dbReference type="PRINTS" id="PR00947">
    <property type="entry name" value="CUTICLE"/>
</dbReference>
<accession>Q16X38</accession>
<evidence type="ECO:0000256" key="2">
    <source>
        <dbReference type="PROSITE-ProRule" id="PRU00497"/>
    </source>
</evidence>
<dbReference type="PaxDb" id="7159-AAEL008987-PA"/>
<dbReference type="GO" id="GO:0031012">
    <property type="term" value="C:extracellular matrix"/>
    <property type="evidence" value="ECO:0007669"/>
    <property type="project" value="TreeGrafter"/>
</dbReference>
<dbReference type="InterPro" id="IPR000618">
    <property type="entry name" value="Insect_cuticle"/>
</dbReference>
<reference evidence="5" key="3">
    <citation type="submission" date="2012-09" db="EMBL/GenBank/DDBJ databases">
        <authorList>
            <consortium name="VectorBase"/>
        </authorList>
    </citation>
    <scope>NUCLEOTIDE SEQUENCE</scope>
    <source>
        <strain evidence="5">Liverpool</strain>
    </source>
</reference>
<evidence type="ECO:0000256" key="3">
    <source>
        <dbReference type="SAM" id="MobiDB-lite"/>
    </source>
</evidence>
<protein>
    <submittedName>
        <fullName evidence="5">AAEL008987-PA</fullName>
    </submittedName>
</protein>
<feature type="compositionally biased region" description="Low complexity" evidence="3">
    <location>
        <begin position="177"/>
        <end position="193"/>
    </location>
</feature>
<organism evidence="5 6">
    <name type="scientific">Aedes aegypti</name>
    <name type="common">Yellowfever mosquito</name>
    <name type="synonym">Culex aegypti</name>
    <dbReference type="NCBI Taxonomy" id="7159"/>
    <lineage>
        <taxon>Eukaryota</taxon>
        <taxon>Metazoa</taxon>
        <taxon>Ecdysozoa</taxon>
        <taxon>Arthropoda</taxon>
        <taxon>Hexapoda</taxon>
        <taxon>Insecta</taxon>
        <taxon>Pterygota</taxon>
        <taxon>Neoptera</taxon>
        <taxon>Endopterygota</taxon>
        <taxon>Diptera</taxon>
        <taxon>Nematocera</taxon>
        <taxon>Culicoidea</taxon>
        <taxon>Culicidae</taxon>
        <taxon>Culicinae</taxon>
        <taxon>Aedini</taxon>
        <taxon>Aedes</taxon>
        <taxon>Stegomyia</taxon>
    </lineage>
</organism>
<dbReference type="STRING" id="7159.Q16X38"/>
<reference evidence="5" key="2">
    <citation type="journal article" date="2007" name="Science">
        <title>Genome sequence of Aedes aegypti, a major arbovirus vector.</title>
        <authorList>
            <person name="Nene V."/>
            <person name="Wortman J.R."/>
            <person name="Lawson D."/>
            <person name="Haas B."/>
            <person name="Kodira C."/>
            <person name="Tu Z.J."/>
            <person name="Loftus B."/>
            <person name="Xi Z."/>
            <person name="Megy K."/>
            <person name="Grabherr M."/>
            <person name="Ren Q."/>
            <person name="Zdobnov E.M."/>
            <person name="Lobo N.F."/>
            <person name="Campbell K.S."/>
            <person name="Brown S.E."/>
            <person name="Bonaldo M.F."/>
            <person name="Zhu J."/>
            <person name="Sinkins S.P."/>
            <person name="Hogenkamp D.G."/>
            <person name="Amedeo P."/>
            <person name="Arensburger P."/>
            <person name="Atkinson P.W."/>
            <person name="Bidwell S."/>
            <person name="Biedler J."/>
            <person name="Birney E."/>
            <person name="Bruggner R.V."/>
            <person name="Costas J."/>
            <person name="Coy M.R."/>
            <person name="Crabtree J."/>
            <person name="Crawford M."/>
            <person name="Debruyn B."/>
            <person name="Decaprio D."/>
            <person name="Eiglmeier K."/>
            <person name="Eisenstadt E."/>
            <person name="El-Dorry H."/>
            <person name="Gelbart W.M."/>
            <person name="Gomes S.L."/>
            <person name="Hammond M."/>
            <person name="Hannick L.I."/>
            <person name="Hogan J.R."/>
            <person name="Holmes M.H."/>
            <person name="Jaffe D."/>
            <person name="Johnston J.S."/>
            <person name="Kennedy R.C."/>
            <person name="Koo H."/>
            <person name="Kravitz S."/>
            <person name="Kriventseva E.V."/>
            <person name="Kulp D."/>
            <person name="Labutti K."/>
            <person name="Lee E."/>
            <person name="Li S."/>
            <person name="Lovin D.D."/>
            <person name="Mao C."/>
            <person name="Mauceli E."/>
            <person name="Menck C.F."/>
            <person name="Miller J.R."/>
            <person name="Montgomery P."/>
            <person name="Mori A."/>
            <person name="Nascimento A.L."/>
            <person name="Naveira H.F."/>
            <person name="Nusbaum C."/>
            <person name="O'leary S."/>
            <person name="Orvis J."/>
            <person name="Pertea M."/>
            <person name="Quesneville H."/>
            <person name="Reidenbach K.R."/>
            <person name="Rogers Y.H."/>
            <person name="Roth C.W."/>
            <person name="Schneider J.R."/>
            <person name="Schatz M."/>
            <person name="Shumway M."/>
            <person name="Stanke M."/>
            <person name="Stinson E.O."/>
            <person name="Tubio J.M."/>
            <person name="Vanzee J.P."/>
            <person name="Verjovski-Almeida S."/>
            <person name="Werner D."/>
            <person name="White O."/>
            <person name="Wyder S."/>
            <person name="Zeng Q."/>
            <person name="Zhao Q."/>
            <person name="Zhao Y."/>
            <person name="Hill C.A."/>
            <person name="Raikhel A.S."/>
            <person name="Soares M.B."/>
            <person name="Knudson D.L."/>
            <person name="Lee N.H."/>
            <person name="Galagan J."/>
            <person name="Salzberg S.L."/>
            <person name="Paulsen I.T."/>
            <person name="Dimopoulos G."/>
            <person name="Collins F.H."/>
            <person name="Birren B."/>
            <person name="Fraser-Liggett C.M."/>
            <person name="Severson D.W."/>
        </authorList>
    </citation>
    <scope>NUCLEOTIDE SEQUENCE [LARGE SCALE GENOMIC DNA]</scope>
    <source>
        <strain evidence="5">Liverpool</strain>
    </source>
</reference>
<dbReference type="AlphaFoldDB" id="Q16X38"/>
<keyword evidence="4" id="KW-0812">Transmembrane</keyword>
<dbReference type="PhylomeDB" id="Q16X38"/>
<dbReference type="PANTHER" id="PTHR12236:SF76">
    <property type="entry name" value="ADULT-SPECIFIC CUTICULAR PROTEIN ACP-20-LIKE PROTEIN"/>
    <property type="match status" value="1"/>
</dbReference>
<evidence type="ECO:0000313" key="6">
    <source>
        <dbReference type="Proteomes" id="UP000682892"/>
    </source>
</evidence>
<dbReference type="PANTHER" id="PTHR12236">
    <property type="entry name" value="STRUCTURAL CONTITUENT OF CUTICLE"/>
    <property type="match status" value="1"/>
</dbReference>
<proteinExistence type="predicted"/>
<name>Q16X38_AEDAE</name>
<dbReference type="InterPro" id="IPR051217">
    <property type="entry name" value="Insect_Cuticle_Struc_Prot"/>
</dbReference>
<evidence type="ECO:0000313" key="5">
    <source>
        <dbReference type="EMBL" id="EAT39201.1"/>
    </source>
</evidence>
<reference evidence="5" key="1">
    <citation type="submission" date="2005-10" db="EMBL/GenBank/DDBJ databases">
        <authorList>
            <person name="Loftus B.J."/>
            <person name="Nene V.M."/>
            <person name="Hannick L.I."/>
            <person name="Bidwell S."/>
            <person name="Haas B."/>
            <person name="Amedeo P."/>
            <person name="Orvis J."/>
            <person name="Wortman J.R."/>
            <person name="White O.R."/>
            <person name="Salzberg S."/>
            <person name="Shumway M."/>
            <person name="Koo H."/>
            <person name="Zhao Y."/>
            <person name="Holmes M."/>
            <person name="Miller J."/>
            <person name="Schatz M."/>
            <person name="Pop M."/>
            <person name="Pai G."/>
            <person name="Utterback T."/>
            <person name="Rogers Y.-H."/>
            <person name="Kravitz S."/>
            <person name="Fraser C.M."/>
        </authorList>
    </citation>
    <scope>NUCLEOTIDE SEQUENCE</scope>
    <source>
        <strain evidence="5">Liverpool</strain>
    </source>
</reference>
<sequence>MFKVGSTVMKITRKNTKHINSFYFQIVILAAYLVASCSALQDHSDDWGWNGKYKFEYGVKDPHTGDHKSQWEISDGHGLKGGYTLDEPDGTKRYVEYKADKWHGLQVIVKRVGHAIHPKTYGTPFVVKQKKQNNEQINNGYGYEEKDYSSSGYQSSNGQNAYSSVEGGNGWINQKASSSRSNNGNGWINGNENNYATSYVKQKSYY</sequence>
<dbReference type="PROSITE" id="PS51155">
    <property type="entry name" value="CHIT_BIND_RR_2"/>
    <property type="match status" value="1"/>
</dbReference>
<keyword evidence="4" id="KW-1133">Transmembrane helix</keyword>
<gene>
    <name evidence="5" type="ORF">AaeL_AAEL008987</name>
</gene>
<keyword evidence="4" id="KW-0472">Membrane</keyword>
<dbReference type="EMBL" id="CH477546">
    <property type="protein sequence ID" value="EAT39201.1"/>
    <property type="molecule type" value="Genomic_DNA"/>
</dbReference>
<dbReference type="GO" id="GO:0005615">
    <property type="term" value="C:extracellular space"/>
    <property type="evidence" value="ECO:0007669"/>
    <property type="project" value="TreeGrafter"/>
</dbReference>
<evidence type="ECO:0000256" key="1">
    <source>
        <dbReference type="ARBA" id="ARBA00022460"/>
    </source>
</evidence>
<feature type="transmembrane region" description="Helical" evidence="4">
    <location>
        <begin position="21"/>
        <end position="41"/>
    </location>
</feature>
<dbReference type="Pfam" id="PF00379">
    <property type="entry name" value="Chitin_bind_4"/>
    <property type="match status" value="1"/>
</dbReference>
<keyword evidence="1 2" id="KW-0193">Cuticle</keyword>
<dbReference type="Proteomes" id="UP000682892">
    <property type="component" value="Unassembled WGS sequence"/>
</dbReference>
<dbReference type="HOGENOM" id="CLU_1435535_0_0_1"/>